<dbReference type="Proteomes" id="UP001454036">
    <property type="component" value="Unassembled WGS sequence"/>
</dbReference>
<accession>A0AAV3QD78</accession>
<evidence type="ECO:0000256" key="1">
    <source>
        <dbReference type="SAM" id="MobiDB-lite"/>
    </source>
</evidence>
<dbReference type="EMBL" id="BAABME010004352">
    <property type="protein sequence ID" value="GAA0162064.1"/>
    <property type="molecule type" value="Genomic_DNA"/>
</dbReference>
<gene>
    <name evidence="2" type="ORF">LIER_18242</name>
</gene>
<feature type="compositionally biased region" description="Basic and acidic residues" evidence="1">
    <location>
        <begin position="38"/>
        <end position="50"/>
    </location>
</feature>
<dbReference type="AlphaFoldDB" id="A0AAV3QD78"/>
<evidence type="ECO:0000313" key="2">
    <source>
        <dbReference type="EMBL" id="GAA0162064.1"/>
    </source>
</evidence>
<sequence>MVQVHQQPHPTVPNLKVNISKSQAKKIHPGDLGGAAKGKNDRYNPEESKAMGRLPPKVTSNKVYGLNVTREILEWKRRDDKSAPTKPNDIPELPLRISMENNRYSTRQDKPDKGTGANAALHITKEEDETQPEDSIDAPSGLEEYVKAMVDELKEINIDNVEDPRPTYVSTLLTPEEEAMYVALLTKFRDVFSWTYSEMPGLNPKVVVHYLAIKKGSRPVKQCQHDSTLG</sequence>
<proteinExistence type="predicted"/>
<protein>
    <submittedName>
        <fullName evidence="2">Uncharacterized protein</fullName>
    </submittedName>
</protein>
<reference evidence="2 3" key="1">
    <citation type="submission" date="2024-01" db="EMBL/GenBank/DDBJ databases">
        <title>The complete chloroplast genome sequence of Lithospermum erythrorhizon: insights into the phylogenetic relationship among Boraginaceae species and the maternal lineages of purple gromwells.</title>
        <authorList>
            <person name="Okada T."/>
            <person name="Watanabe K."/>
        </authorList>
    </citation>
    <scope>NUCLEOTIDE SEQUENCE [LARGE SCALE GENOMIC DNA]</scope>
</reference>
<comment type="caution">
    <text evidence="2">The sequence shown here is derived from an EMBL/GenBank/DDBJ whole genome shotgun (WGS) entry which is preliminary data.</text>
</comment>
<evidence type="ECO:0000313" key="3">
    <source>
        <dbReference type="Proteomes" id="UP001454036"/>
    </source>
</evidence>
<feature type="region of interest" description="Disordered" evidence="1">
    <location>
        <begin position="21"/>
        <end position="58"/>
    </location>
</feature>
<name>A0AAV3QD78_LITER</name>
<keyword evidence="3" id="KW-1185">Reference proteome</keyword>
<organism evidence="2 3">
    <name type="scientific">Lithospermum erythrorhizon</name>
    <name type="common">Purple gromwell</name>
    <name type="synonym">Lithospermum officinale var. erythrorhizon</name>
    <dbReference type="NCBI Taxonomy" id="34254"/>
    <lineage>
        <taxon>Eukaryota</taxon>
        <taxon>Viridiplantae</taxon>
        <taxon>Streptophyta</taxon>
        <taxon>Embryophyta</taxon>
        <taxon>Tracheophyta</taxon>
        <taxon>Spermatophyta</taxon>
        <taxon>Magnoliopsida</taxon>
        <taxon>eudicotyledons</taxon>
        <taxon>Gunneridae</taxon>
        <taxon>Pentapetalae</taxon>
        <taxon>asterids</taxon>
        <taxon>lamiids</taxon>
        <taxon>Boraginales</taxon>
        <taxon>Boraginaceae</taxon>
        <taxon>Boraginoideae</taxon>
        <taxon>Lithospermeae</taxon>
        <taxon>Lithospermum</taxon>
    </lineage>
</organism>
<feature type="region of interest" description="Disordered" evidence="1">
    <location>
        <begin position="78"/>
        <end position="98"/>
    </location>
</feature>